<proteinExistence type="predicted"/>
<accession>A0A0A2LC69</accession>
<dbReference type="Proteomes" id="UP000030104">
    <property type="component" value="Unassembled WGS sequence"/>
</dbReference>
<organism evidence="2 3">
    <name type="scientific">Penicillium italicum</name>
    <name type="common">Blue mold</name>
    <dbReference type="NCBI Taxonomy" id="40296"/>
    <lineage>
        <taxon>Eukaryota</taxon>
        <taxon>Fungi</taxon>
        <taxon>Dikarya</taxon>
        <taxon>Ascomycota</taxon>
        <taxon>Pezizomycotina</taxon>
        <taxon>Eurotiomycetes</taxon>
        <taxon>Eurotiomycetidae</taxon>
        <taxon>Eurotiales</taxon>
        <taxon>Aspergillaceae</taxon>
        <taxon>Penicillium</taxon>
    </lineage>
</organism>
<dbReference type="OrthoDB" id="4440408at2759"/>
<evidence type="ECO:0000313" key="2">
    <source>
        <dbReference type="EMBL" id="KGO76818.1"/>
    </source>
</evidence>
<protein>
    <submittedName>
        <fullName evidence="2">Uncharacterized protein</fullName>
    </submittedName>
</protein>
<dbReference type="STRING" id="40296.A0A0A2LC69"/>
<dbReference type="HOGENOM" id="CLU_645744_0_0_1"/>
<evidence type="ECO:0000256" key="1">
    <source>
        <dbReference type="SAM" id="MobiDB-lite"/>
    </source>
</evidence>
<comment type="caution">
    <text evidence="2">The sequence shown here is derived from an EMBL/GenBank/DDBJ whole genome shotgun (WGS) entry which is preliminary data.</text>
</comment>
<gene>
    <name evidence="2" type="ORF">PITC_089360</name>
</gene>
<dbReference type="AlphaFoldDB" id="A0A0A2LC69"/>
<dbReference type="EMBL" id="JQGA01000237">
    <property type="protein sequence ID" value="KGO76818.1"/>
    <property type="molecule type" value="Genomic_DNA"/>
</dbReference>
<feature type="region of interest" description="Disordered" evidence="1">
    <location>
        <begin position="223"/>
        <end position="257"/>
    </location>
</feature>
<evidence type="ECO:0000313" key="3">
    <source>
        <dbReference type="Proteomes" id="UP000030104"/>
    </source>
</evidence>
<name>A0A0A2LC69_PENIT</name>
<reference evidence="2 3" key="1">
    <citation type="journal article" date="2015" name="Mol. Plant Microbe Interact.">
        <title>Genome, transcriptome, and functional analyses of Penicillium expansum provide new insights into secondary metabolism and pathogenicity.</title>
        <authorList>
            <person name="Ballester A.R."/>
            <person name="Marcet-Houben M."/>
            <person name="Levin E."/>
            <person name="Sela N."/>
            <person name="Selma-Lazaro C."/>
            <person name="Carmona L."/>
            <person name="Wisniewski M."/>
            <person name="Droby S."/>
            <person name="Gonzalez-Candelas L."/>
            <person name="Gabaldon T."/>
        </authorList>
    </citation>
    <scope>NUCLEOTIDE SEQUENCE [LARGE SCALE GENOMIC DNA]</scope>
    <source>
        <strain evidence="2 3">PHI-1</strain>
    </source>
</reference>
<feature type="compositionally biased region" description="Polar residues" evidence="1">
    <location>
        <begin position="238"/>
        <end position="257"/>
    </location>
</feature>
<keyword evidence="3" id="KW-1185">Reference proteome</keyword>
<sequence>MQPSGKLPTYEETTQVSNSLISTFISQLENAQSCKSLLLVLVSDNGLSPDDKCKAMEEADELPALAQEKETIWLEDRLQLQSSHKLAQSTAFPVDRQHEDSQDKECTSTGTSLLNYAKIVRGEEVVVGGCADVAKDNERSMSLTQKGCITEATALQRAPAVWTPTGSMVMILEMRSQTYKIFTVILPSLDGQIPIPCVYSRVTFFIGNEYSLEWDWGISKTNVMPPKPARSNGDRTTEFPSTKMQSQQKPPTYDESMQNATKKYTKRVEHAETPEDLLEPLLSDELSIDEKRELIELAPDVVFVASEEDKTPRTLTLETWLENANYDELAQRVAYRFHLLNASSNRDWCRELIKLDITLRWTVQCREWLEQKAKALQAYPKLPRDEQEQGRENTRIGISRVCFVKTVQNEGAVVDADVDVARGHE</sequence>